<dbReference type="InterPro" id="IPR013785">
    <property type="entry name" value="Aldolase_TIM"/>
</dbReference>
<reference evidence="5 6" key="1">
    <citation type="journal article" date="2025" name="Microbiol. Resour. Announc.">
        <title>Draft genome sequences for Neonectria magnoliae and Neonectria punicea, canker pathogens of Liriodendron tulipifera and Acer saccharum in West Virginia.</title>
        <authorList>
            <person name="Petronek H.M."/>
            <person name="Kasson M.T."/>
            <person name="Metheny A.M."/>
            <person name="Stauder C.M."/>
            <person name="Lovett B."/>
            <person name="Lynch S.C."/>
            <person name="Garnas J.R."/>
            <person name="Kasson L.R."/>
            <person name="Stajich J.E."/>
        </authorList>
    </citation>
    <scope>NUCLEOTIDE SEQUENCE [LARGE SCALE GENOMIC DNA]</scope>
    <source>
        <strain evidence="5 6">NRRL 64651</strain>
    </source>
</reference>
<name>A0ABR1IBW0_9HYPO</name>
<evidence type="ECO:0000256" key="2">
    <source>
        <dbReference type="ARBA" id="ARBA00007240"/>
    </source>
</evidence>
<evidence type="ECO:0000313" key="5">
    <source>
        <dbReference type="EMBL" id="KAK7430277.1"/>
    </source>
</evidence>
<dbReference type="InterPro" id="IPR008811">
    <property type="entry name" value="Glycosyl_hydrolases_36"/>
</dbReference>
<dbReference type="Pfam" id="PF05691">
    <property type="entry name" value="Raffinose_syn"/>
    <property type="match status" value="1"/>
</dbReference>
<proteinExistence type="inferred from homology"/>
<evidence type="ECO:0000256" key="4">
    <source>
        <dbReference type="ARBA" id="ARBA00049426"/>
    </source>
</evidence>
<comment type="catalytic activity">
    <reaction evidence="4">
        <text>alpha-D-galactosyl-(1-&gt;3)-1D-myo-inositol + sucrose = raffinose + myo-inositol</text>
        <dbReference type="Rhea" id="RHEA:20161"/>
        <dbReference type="ChEBI" id="CHEBI:16634"/>
        <dbReference type="ChEBI" id="CHEBI:17268"/>
        <dbReference type="ChEBI" id="CHEBI:17505"/>
        <dbReference type="ChEBI" id="CHEBI:17992"/>
        <dbReference type="EC" id="2.4.1.82"/>
    </reaction>
</comment>
<evidence type="ECO:0008006" key="7">
    <source>
        <dbReference type="Google" id="ProtNLM"/>
    </source>
</evidence>
<dbReference type="InterPro" id="IPR017853">
    <property type="entry name" value="GH"/>
</dbReference>
<evidence type="ECO:0000256" key="1">
    <source>
        <dbReference type="ARBA" id="ARBA00001255"/>
    </source>
</evidence>
<dbReference type="PANTHER" id="PTHR31268">
    <property type="match status" value="1"/>
</dbReference>
<evidence type="ECO:0000256" key="3">
    <source>
        <dbReference type="ARBA" id="ARBA00023277"/>
    </source>
</evidence>
<dbReference type="Gene3D" id="3.20.20.70">
    <property type="entry name" value="Aldolase class I"/>
    <property type="match status" value="1"/>
</dbReference>
<gene>
    <name evidence="5" type="ORF">QQZ08_003252</name>
</gene>
<dbReference type="Proteomes" id="UP001498421">
    <property type="component" value="Unassembled WGS sequence"/>
</dbReference>
<protein>
    <recommendedName>
        <fullName evidence="7">Alpha-galactosidase</fullName>
    </recommendedName>
</protein>
<comment type="similarity">
    <text evidence="2">Belongs to the glycosyl hydrolases 36 family.</text>
</comment>
<sequence>MPDANYDFGEVFQAIYIAKQRPAPPLVPENMKVTLQSYPPLGQVTPVHGKDVFLTAVLEIPKSRGTEPWEVYVWHSVDGSEWTEIKLLPAEDNQTPHTLQLLSESMSRLYFASSFSLDTSVQFTLKFRHGQTEEWRWIRDEQGLDDGWVVRPSTAISSDKLSDLIPDLNSEAWKVSSYPSQAPGTVLWSLEAPIPPAEGDNSTYKDISVGTPWGSFARWFALVRLWSPWLAPRHGKTQFSLDKDGILCSFLSPQGKNLVFLAISGISNVLPVFRHGSDGTLSVHARNDGLSDENAIILISEGDDFDCAVAAVMAQARALVTQAKQTSPRLDEELEALASDFKPEWMENWYDGLGFCTWNALGQRLTDQKIFDAVDKLAEHNIKVSSLIIDDNWQSIDYRGPSQFQYGWNEFEAEPKAFPKGLKATVSRIRKNHPHIQHIAVWHALLGYWGGLAPDGRIAQTYKTVEVAREDADRRNLPLGGKMTVVAKEDVSRFYDDFYRFLSGCGIDAVKTDAQFMIDTWVDASARRELITPYLNAWTISTLRHFSAKAISCMSQIPQALFHSQMPTNRPAILVRNSDDFFPEIPSSHPWHVWTNAYNSIFMGHLNVLPDWDMFQTVHEYSGFHAAARCVSGGPIYITDVPGQHDMDLIGQMTGLTPKGKTVIFRPSVLGKAVFPYTGYDDASLLKVGSYHGTVRTGNPILAIFNVSARPLTEVIPLSIFPRVDPSLEYVVRAHTTGKVSRPTKAGTPGSLFTGSLPVRGYEIFCAFPLTSVSSKKHGTIQTSNLGLLGKMAGPAAIFMSKIEQGENGRVVVDTRIKAFGTLDGEFLATIQGKPIPAHTVAISKADNRVLEIDLGMAWEELGLESKWSNEIEIKVYFST</sequence>
<keyword evidence="3" id="KW-0119">Carbohydrate metabolism</keyword>
<evidence type="ECO:0000313" key="6">
    <source>
        <dbReference type="Proteomes" id="UP001498421"/>
    </source>
</evidence>
<comment type="caution">
    <text evidence="5">The sequence shown here is derived from an EMBL/GenBank/DDBJ whole genome shotgun (WGS) entry which is preliminary data.</text>
</comment>
<accession>A0ABR1IBW0</accession>
<comment type="catalytic activity">
    <reaction evidence="1">
        <text>Hydrolysis of terminal, non-reducing alpha-D-galactose residues in alpha-D-galactosides, including galactose oligosaccharides, galactomannans and galactolipids.</text>
        <dbReference type="EC" id="3.2.1.22"/>
    </reaction>
</comment>
<dbReference type="SUPFAM" id="SSF51445">
    <property type="entry name" value="(Trans)glycosidases"/>
    <property type="match status" value="1"/>
</dbReference>
<organism evidence="5 6">
    <name type="scientific">Neonectria magnoliae</name>
    <dbReference type="NCBI Taxonomy" id="2732573"/>
    <lineage>
        <taxon>Eukaryota</taxon>
        <taxon>Fungi</taxon>
        <taxon>Dikarya</taxon>
        <taxon>Ascomycota</taxon>
        <taxon>Pezizomycotina</taxon>
        <taxon>Sordariomycetes</taxon>
        <taxon>Hypocreomycetidae</taxon>
        <taxon>Hypocreales</taxon>
        <taxon>Nectriaceae</taxon>
        <taxon>Neonectria</taxon>
    </lineage>
</organism>
<dbReference type="PANTHER" id="PTHR31268:SF32">
    <property type="entry name" value="GALACTINOL--SUCROSE GALACTOSYLTRANSFERASE 2-RELATED"/>
    <property type="match status" value="1"/>
</dbReference>
<dbReference type="EMBL" id="JAZAVK010000021">
    <property type="protein sequence ID" value="KAK7430277.1"/>
    <property type="molecule type" value="Genomic_DNA"/>
</dbReference>
<keyword evidence="6" id="KW-1185">Reference proteome</keyword>